<organism evidence="4 5">
    <name type="scientific">Microbacterium algihabitans</name>
    <dbReference type="NCBI Taxonomy" id="3075992"/>
    <lineage>
        <taxon>Bacteria</taxon>
        <taxon>Bacillati</taxon>
        <taxon>Actinomycetota</taxon>
        <taxon>Actinomycetes</taxon>
        <taxon>Micrococcales</taxon>
        <taxon>Microbacteriaceae</taxon>
        <taxon>Microbacterium</taxon>
    </lineage>
</organism>
<evidence type="ECO:0000256" key="2">
    <source>
        <dbReference type="ARBA" id="ARBA00023315"/>
    </source>
</evidence>
<comment type="caution">
    <text evidence="4">The sequence shown here is derived from an EMBL/GenBank/DDBJ whole genome shotgun (WGS) entry which is preliminary data.</text>
</comment>
<dbReference type="PROSITE" id="PS51186">
    <property type="entry name" value="GNAT"/>
    <property type="match status" value="1"/>
</dbReference>
<dbReference type="SUPFAM" id="SSF55729">
    <property type="entry name" value="Acyl-CoA N-acyltransferases (Nat)"/>
    <property type="match status" value="1"/>
</dbReference>
<protein>
    <submittedName>
        <fullName evidence="4">GNAT family N-acetyltransferase</fullName>
    </submittedName>
</protein>
<dbReference type="InterPro" id="IPR016181">
    <property type="entry name" value="Acyl_CoA_acyltransferase"/>
</dbReference>
<dbReference type="InterPro" id="IPR000182">
    <property type="entry name" value="GNAT_dom"/>
</dbReference>
<feature type="domain" description="N-acetyltransferase" evidence="3">
    <location>
        <begin position="5"/>
        <end position="169"/>
    </location>
</feature>
<reference evidence="4 5" key="1">
    <citation type="submission" date="2023-09" db="EMBL/GenBank/DDBJ databases">
        <title>Microbacterium fusihabitans sp. nov., Microbacterium phycihabitans sp. nov., and Microbacterium cervinum sp. nov., isolated from dried seaweeds of beach.</title>
        <authorList>
            <person name="Lee S.D."/>
        </authorList>
    </citation>
    <scope>NUCLEOTIDE SEQUENCE [LARGE SCALE GENOMIC DNA]</scope>
    <source>
        <strain evidence="4 5">KSW2-21</strain>
    </source>
</reference>
<evidence type="ECO:0000313" key="4">
    <source>
        <dbReference type="EMBL" id="MDU0327783.1"/>
    </source>
</evidence>
<name>A0ABU3RY35_9MICO</name>
<evidence type="ECO:0000256" key="1">
    <source>
        <dbReference type="ARBA" id="ARBA00022679"/>
    </source>
</evidence>
<dbReference type="PANTHER" id="PTHR43877">
    <property type="entry name" value="AMINOALKYLPHOSPHONATE N-ACETYLTRANSFERASE-RELATED-RELATED"/>
    <property type="match status" value="1"/>
</dbReference>
<dbReference type="EMBL" id="JAWDIU010000005">
    <property type="protein sequence ID" value="MDU0327783.1"/>
    <property type="molecule type" value="Genomic_DNA"/>
</dbReference>
<evidence type="ECO:0000313" key="5">
    <source>
        <dbReference type="Proteomes" id="UP001256673"/>
    </source>
</evidence>
<dbReference type="RefSeq" id="WP_316001738.1">
    <property type="nucleotide sequence ID" value="NZ_JAWDIU010000005.1"/>
</dbReference>
<keyword evidence="5" id="KW-1185">Reference proteome</keyword>
<gene>
    <name evidence="4" type="ORF">RWH43_13545</name>
</gene>
<proteinExistence type="predicted"/>
<accession>A0ABU3RY35</accession>
<dbReference type="InterPro" id="IPR050832">
    <property type="entry name" value="Bact_Acetyltransf"/>
</dbReference>
<sequence length="169" mass="18188">MSSTATVRPATLDDADAIAAVHVETWCETYTGLMPDEMFDDTALERRRGAWAFMLGADAPPLTIVVAERDARIVGFALAGASKGADATKGFEPTRDLTLFAIYLLASEHGTGVGHALLTGAIADRPAQLWVASANQRARAFYERHGFREDGVSLEDAHIGGIVELRMVR</sequence>
<dbReference type="Proteomes" id="UP001256673">
    <property type="component" value="Unassembled WGS sequence"/>
</dbReference>
<evidence type="ECO:0000259" key="3">
    <source>
        <dbReference type="PROSITE" id="PS51186"/>
    </source>
</evidence>
<keyword evidence="1" id="KW-0808">Transferase</keyword>
<dbReference type="Pfam" id="PF13508">
    <property type="entry name" value="Acetyltransf_7"/>
    <property type="match status" value="1"/>
</dbReference>
<keyword evidence="2" id="KW-0012">Acyltransferase</keyword>
<dbReference type="Gene3D" id="3.40.630.30">
    <property type="match status" value="1"/>
</dbReference>